<dbReference type="AlphaFoldDB" id="A0A183S9U3"/>
<proteinExistence type="predicted"/>
<evidence type="ECO:0000313" key="2">
    <source>
        <dbReference type="Proteomes" id="UP000275846"/>
    </source>
</evidence>
<reference evidence="3" key="1">
    <citation type="submission" date="2016-06" db="UniProtKB">
        <authorList>
            <consortium name="WormBaseParasite"/>
        </authorList>
    </citation>
    <scope>IDENTIFICATION</scope>
</reference>
<accession>A0A183S9U3</accession>
<name>A0A183S9U3_SCHSO</name>
<keyword evidence="2" id="KW-1185">Reference proteome</keyword>
<evidence type="ECO:0000313" key="1">
    <source>
        <dbReference type="EMBL" id="VDL86666.1"/>
    </source>
</evidence>
<sequence>MVLRRSLEEAKFAPLLAPTSSPSTSSNGEKTKFYEDLHALRVTLPKAETLVVLHDFTVHARRDCVNRGECWAAITMALFFCELVQKIAYS</sequence>
<dbReference type="WBParaSite" id="SSLN_0000103101-mRNA-1">
    <property type="protein sequence ID" value="SSLN_0000103101-mRNA-1"/>
    <property type="gene ID" value="SSLN_0000103101"/>
</dbReference>
<protein>
    <submittedName>
        <fullName evidence="1 3">Uncharacterized protein</fullName>
    </submittedName>
</protein>
<reference evidence="1 2" key="2">
    <citation type="submission" date="2018-11" db="EMBL/GenBank/DDBJ databases">
        <authorList>
            <consortium name="Pathogen Informatics"/>
        </authorList>
    </citation>
    <scope>NUCLEOTIDE SEQUENCE [LARGE SCALE GENOMIC DNA]</scope>
    <source>
        <strain evidence="1 2">NST_G2</strain>
    </source>
</reference>
<dbReference type="Proteomes" id="UP000275846">
    <property type="component" value="Unassembled WGS sequence"/>
</dbReference>
<dbReference type="EMBL" id="UYSU01001230">
    <property type="protein sequence ID" value="VDL86666.1"/>
    <property type="molecule type" value="Genomic_DNA"/>
</dbReference>
<evidence type="ECO:0000313" key="3">
    <source>
        <dbReference type="WBParaSite" id="SSLN_0000103101-mRNA-1"/>
    </source>
</evidence>
<organism evidence="3">
    <name type="scientific">Schistocephalus solidus</name>
    <name type="common">Tapeworm</name>
    <dbReference type="NCBI Taxonomy" id="70667"/>
    <lineage>
        <taxon>Eukaryota</taxon>
        <taxon>Metazoa</taxon>
        <taxon>Spiralia</taxon>
        <taxon>Lophotrochozoa</taxon>
        <taxon>Platyhelminthes</taxon>
        <taxon>Cestoda</taxon>
        <taxon>Eucestoda</taxon>
        <taxon>Diphyllobothriidea</taxon>
        <taxon>Diphyllobothriidae</taxon>
        <taxon>Schistocephalus</taxon>
    </lineage>
</organism>
<gene>
    <name evidence="1" type="ORF">SSLN_LOCUS991</name>
</gene>